<reference evidence="1" key="1">
    <citation type="journal article" date="2021" name="Genome Biol. Evol.">
        <title>A High-Quality Reference Genome for a Parasitic Bivalve with Doubly Uniparental Inheritance (Bivalvia: Unionida).</title>
        <authorList>
            <person name="Smith C.H."/>
        </authorList>
    </citation>
    <scope>NUCLEOTIDE SEQUENCE</scope>
    <source>
        <strain evidence="1">CHS0354</strain>
    </source>
</reference>
<protein>
    <submittedName>
        <fullName evidence="1">Uncharacterized protein</fullName>
    </submittedName>
</protein>
<dbReference type="Proteomes" id="UP001195483">
    <property type="component" value="Unassembled WGS sequence"/>
</dbReference>
<comment type="caution">
    <text evidence="1">The sequence shown here is derived from an EMBL/GenBank/DDBJ whole genome shotgun (WGS) entry which is preliminary data.</text>
</comment>
<accession>A0AAE0S6W0</accession>
<dbReference type="AlphaFoldDB" id="A0AAE0S6W0"/>
<keyword evidence="2" id="KW-1185">Reference proteome</keyword>
<evidence type="ECO:0000313" key="2">
    <source>
        <dbReference type="Proteomes" id="UP001195483"/>
    </source>
</evidence>
<reference evidence="1" key="3">
    <citation type="submission" date="2023-05" db="EMBL/GenBank/DDBJ databases">
        <authorList>
            <person name="Smith C.H."/>
        </authorList>
    </citation>
    <scope>NUCLEOTIDE SEQUENCE</scope>
    <source>
        <strain evidence="1">CHS0354</strain>
        <tissue evidence="1">Mantle</tissue>
    </source>
</reference>
<gene>
    <name evidence="1" type="ORF">CHS0354_033101</name>
</gene>
<evidence type="ECO:0000313" key="1">
    <source>
        <dbReference type="EMBL" id="KAK3585985.1"/>
    </source>
</evidence>
<proteinExistence type="predicted"/>
<reference evidence="1" key="2">
    <citation type="journal article" date="2021" name="Genome Biol. Evol.">
        <title>Developing a high-quality reference genome for a parasitic bivalve with doubly uniparental inheritance (Bivalvia: Unionida).</title>
        <authorList>
            <person name="Smith C.H."/>
        </authorList>
    </citation>
    <scope>NUCLEOTIDE SEQUENCE</scope>
    <source>
        <strain evidence="1">CHS0354</strain>
        <tissue evidence="1">Mantle</tissue>
    </source>
</reference>
<sequence length="175" mass="19664">MEIKDFLLNGGDKVHTDIWMSADILHYLVHQLDKKTMDSKYSIDFIKVVNEAMSSLLDPKYICFWKINQKSTHGPDKIIAAYEHLSECLSNVRHDQNLSLVTEHISISVLNIRQSSVEKNLTFGLSTGGSNAVILPRDVIKADSYNTCLVVVVLSGVGEILLPRTIDQGKEYSDR</sequence>
<organism evidence="1 2">
    <name type="scientific">Potamilus streckersoni</name>
    <dbReference type="NCBI Taxonomy" id="2493646"/>
    <lineage>
        <taxon>Eukaryota</taxon>
        <taxon>Metazoa</taxon>
        <taxon>Spiralia</taxon>
        <taxon>Lophotrochozoa</taxon>
        <taxon>Mollusca</taxon>
        <taxon>Bivalvia</taxon>
        <taxon>Autobranchia</taxon>
        <taxon>Heteroconchia</taxon>
        <taxon>Palaeoheterodonta</taxon>
        <taxon>Unionida</taxon>
        <taxon>Unionoidea</taxon>
        <taxon>Unionidae</taxon>
        <taxon>Ambleminae</taxon>
        <taxon>Lampsilini</taxon>
        <taxon>Potamilus</taxon>
    </lineage>
</organism>
<dbReference type="EMBL" id="JAEAOA010001951">
    <property type="protein sequence ID" value="KAK3585985.1"/>
    <property type="molecule type" value="Genomic_DNA"/>
</dbReference>
<name>A0AAE0S6W0_9BIVA</name>